<dbReference type="AlphaFoldDB" id="A0A9P3Q0N3"/>
<feature type="compositionally biased region" description="Low complexity" evidence="1">
    <location>
        <begin position="260"/>
        <end position="272"/>
    </location>
</feature>
<feature type="region of interest" description="Disordered" evidence="1">
    <location>
        <begin position="260"/>
        <end position="285"/>
    </location>
</feature>
<evidence type="ECO:0000256" key="1">
    <source>
        <dbReference type="SAM" id="MobiDB-lite"/>
    </source>
</evidence>
<feature type="compositionally biased region" description="Acidic residues" evidence="1">
    <location>
        <begin position="1"/>
        <end position="16"/>
    </location>
</feature>
<feature type="compositionally biased region" description="Basic and acidic residues" evidence="1">
    <location>
        <begin position="17"/>
        <end position="45"/>
    </location>
</feature>
<feature type="compositionally biased region" description="Gly residues" evidence="1">
    <location>
        <begin position="416"/>
        <end position="426"/>
    </location>
</feature>
<evidence type="ECO:0000313" key="2">
    <source>
        <dbReference type="EMBL" id="GLB44924.1"/>
    </source>
</evidence>
<gene>
    <name evidence="2" type="ORF">LshimejAT787_1900020</name>
</gene>
<sequence>MEDAGQTEDTGVEEKEDIATVRAKDVGQEEPEVTKKTAAHAKEFASRPPPPSPSPPLRQRVTKVGGEVEADGIRFAVPFPTFASVSARSGDSVITAASTSPYYTQTNRRTLSISHRQLIQRAPLRLPSPFSPSYRRSSHSSAVSALVPRRCLVETRRRPGFWRSFRIAAEAPSPAPPCDPVSPGAAIAAPDSVLARAVGTASEHSAELLNVPAAPATTDSSAPEAADHPTAAVPPNKTSPATSAAAVDCVTAEVVAVSCPSPALPSSTPSTTRNARLPSPSVETSRAVTMVKDVGSDITTGTGVRSNSQVRSISGVALLAAASPSSFPSASVPAQVALPSRETAPQLLTEAAQPKDLDHPLPHEVDHVAETRYPPTSPVNHVRAPTPPPAPKVKVSPKDYELRKQKRKEEKEAAASGGGGGRTPGI</sequence>
<organism evidence="2 3">
    <name type="scientific">Lyophyllum shimeji</name>
    <name type="common">Hon-shimeji</name>
    <name type="synonym">Tricholoma shimeji</name>
    <dbReference type="NCBI Taxonomy" id="47721"/>
    <lineage>
        <taxon>Eukaryota</taxon>
        <taxon>Fungi</taxon>
        <taxon>Dikarya</taxon>
        <taxon>Basidiomycota</taxon>
        <taxon>Agaricomycotina</taxon>
        <taxon>Agaricomycetes</taxon>
        <taxon>Agaricomycetidae</taxon>
        <taxon>Agaricales</taxon>
        <taxon>Tricholomatineae</taxon>
        <taxon>Lyophyllaceae</taxon>
        <taxon>Lyophyllum</taxon>
    </lineage>
</organism>
<keyword evidence="3" id="KW-1185">Reference proteome</keyword>
<name>A0A9P3Q0N3_LYOSH</name>
<comment type="caution">
    <text evidence="2">The sequence shown here is derived from an EMBL/GenBank/DDBJ whole genome shotgun (WGS) entry which is preliminary data.</text>
</comment>
<proteinExistence type="predicted"/>
<evidence type="ECO:0000313" key="3">
    <source>
        <dbReference type="Proteomes" id="UP001063166"/>
    </source>
</evidence>
<feature type="compositionally biased region" description="Pro residues" evidence="1">
    <location>
        <begin position="47"/>
        <end position="56"/>
    </location>
</feature>
<feature type="compositionally biased region" description="Low complexity" evidence="1">
    <location>
        <begin position="215"/>
        <end position="224"/>
    </location>
</feature>
<dbReference type="Proteomes" id="UP001063166">
    <property type="component" value="Unassembled WGS sequence"/>
</dbReference>
<feature type="compositionally biased region" description="Basic and acidic residues" evidence="1">
    <location>
        <begin position="396"/>
        <end position="413"/>
    </location>
</feature>
<protein>
    <submittedName>
        <fullName evidence="2">Uncharacterized protein</fullName>
    </submittedName>
</protein>
<feature type="region of interest" description="Disordered" evidence="1">
    <location>
        <begin position="367"/>
        <end position="426"/>
    </location>
</feature>
<feature type="region of interest" description="Disordered" evidence="1">
    <location>
        <begin position="1"/>
        <end position="64"/>
    </location>
</feature>
<feature type="region of interest" description="Disordered" evidence="1">
    <location>
        <begin position="215"/>
        <end position="241"/>
    </location>
</feature>
<dbReference type="EMBL" id="BRPK01000019">
    <property type="protein sequence ID" value="GLB44924.1"/>
    <property type="molecule type" value="Genomic_DNA"/>
</dbReference>
<reference evidence="2" key="1">
    <citation type="submission" date="2022-07" db="EMBL/GenBank/DDBJ databases">
        <title>The genome of Lyophyllum shimeji provides insight into the initial evolution of ectomycorrhizal fungal genome.</title>
        <authorList>
            <person name="Kobayashi Y."/>
            <person name="Shibata T."/>
            <person name="Hirakawa H."/>
            <person name="Shigenobu S."/>
            <person name="Nishiyama T."/>
            <person name="Yamada A."/>
            <person name="Hasebe M."/>
            <person name="Kawaguchi M."/>
        </authorList>
    </citation>
    <scope>NUCLEOTIDE SEQUENCE</scope>
    <source>
        <strain evidence="2">AT787</strain>
    </source>
</reference>
<accession>A0A9P3Q0N3</accession>